<accession>A0A239HTI5</accession>
<reference evidence="2 3" key="1">
    <citation type="submission" date="2017-06" db="EMBL/GenBank/DDBJ databases">
        <authorList>
            <person name="Kim H.J."/>
            <person name="Triplett B.A."/>
        </authorList>
    </citation>
    <scope>NUCLEOTIDE SEQUENCE [LARGE SCALE GENOMIC DNA]</scope>
    <source>
        <strain evidence="2 3">DSM 19307</strain>
    </source>
</reference>
<evidence type="ECO:0000313" key="3">
    <source>
        <dbReference type="Proteomes" id="UP000198393"/>
    </source>
</evidence>
<sequence>MKKAVLMICMIAYFGVVNAQEEITFSDEELTKYATVMVWAEKQKEVMTETYNGWINNDQTLEAARFVKIKSAGGDSLKLQKFEVTDEELVAFEQIQTSYDSMTSSFKEVYIGKIKGDIGAGLYNSLKKELKSNDEIKTRYQAIYEGLKNESATEEEEESEE</sequence>
<keyword evidence="3" id="KW-1185">Reference proteome</keyword>
<dbReference type="AlphaFoldDB" id="A0A239HTI5"/>
<organism evidence="2 3">
    <name type="scientific">Ekhidna lutea</name>
    <dbReference type="NCBI Taxonomy" id="447679"/>
    <lineage>
        <taxon>Bacteria</taxon>
        <taxon>Pseudomonadati</taxon>
        <taxon>Bacteroidota</taxon>
        <taxon>Cytophagia</taxon>
        <taxon>Cytophagales</taxon>
        <taxon>Reichenbachiellaceae</taxon>
        <taxon>Ekhidna</taxon>
    </lineage>
</organism>
<name>A0A239HTI5_EKHLU</name>
<evidence type="ECO:0008006" key="4">
    <source>
        <dbReference type="Google" id="ProtNLM"/>
    </source>
</evidence>
<evidence type="ECO:0000256" key="1">
    <source>
        <dbReference type="SAM" id="SignalP"/>
    </source>
</evidence>
<protein>
    <recommendedName>
        <fullName evidence="4">DUF4468 domain-containing protein</fullName>
    </recommendedName>
</protein>
<evidence type="ECO:0000313" key="2">
    <source>
        <dbReference type="EMBL" id="SNS84525.1"/>
    </source>
</evidence>
<gene>
    <name evidence="2" type="ORF">SAMN05421640_1488</name>
</gene>
<dbReference type="EMBL" id="FZPD01000002">
    <property type="protein sequence ID" value="SNS84525.1"/>
    <property type="molecule type" value="Genomic_DNA"/>
</dbReference>
<proteinExistence type="predicted"/>
<dbReference type="Proteomes" id="UP000198393">
    <property type="component" value="Unassembled WGS sequence"/>
</dbReference>
<keyword evidence="1" id="KW-0732">Signal</keyword>
<feature type="chain" id="PRO_5012624813" description="DUF4468 domain-containing protein" evidence="1">
    <location>
        <begin position="20"/>
        <end position="161"/>
    </location>
</feature>
<feature type="signal peptide" evidence="1">
    <location>
        <begin position="1"/>
        <end position="19"/>
    </location>
</feature>